<dbReference type="InterPro" id="IPR058548">
    <property type="entry name" value="MlaB-like_STAS"/>
</dbReference>
<dbReference type="Pfam" id="PF13466">
    <property type="entry name" value="STAS_2"/>
    <property type="match status" value="1"/>
</dbReference>
<dbReference type="Proteomes" id="UP000198251">
    <property type="component" value="Chromosome I"/>
</dbReference>
<dbReference type="PANTHER" id="PTHR33495:SF2">
    <property type="entry name" value="ANTI-SIGMA FACTOR ANTAGONIST TM_1081-RELATED"/>
    <property type="match status" value="1"/>
</dbReference>
<evidence type="ECO:0000313" key="5">
    <source>
        <dbReference type="Proteomes" id="UP000198251"/>
    </source>
</evidence>
<evidence type="ECO:0000256" key="2">
    <source>
        <dbReference type="RuleBase" id="RU003749"/>
    </source>
</evidence>
<gene>
    <name evidence="4" type="ORF">GA0070610_3024</name>
</gene>
<dbReference type="RefSeq" id="WP_157747161.1">
    <property type="nucleotide sequence ID" value="NZ_JBFAAC010000010.1"/>
</dbReference>
<dbReference type="GeneID" id="95802808"/>
<proteinExistence type="inferred from homology"/>
<protein>
    <recommendedName>
        <fullName evidence="2">Anti-sigma factor antagonist</fullName>
    </recommendedName>
</protein>
<dbReference type="InterPro" id="IPR002645">
    <property type="entry name" value="STAS_dom"/>
</dbReference>
<dbReference type="Gene3D" id="3.30.750.24">
    <property type="entry name" value="STAS domain"/>
    <property type="match status" value="1"/>
</dbReference>
<sequence>MSVVRGDEHTTLICDVCGETVVQAGSGPGGVVWELVSDHDWTGSPLADGPHRCAHCTLLAGSGEASTGGPGPGGILGIDHRGDATVITCAGDIDVDGAGTLRTALLHATDMGGHVVVDLSNVRLIDSTGLGLLVGAQRDCAERGATLSLAAPSPFLRTVLRTLRLDEVLPAYDSLGEAVARVTGAEWTGAPGRRA</sequence>
<organism evidence="4 5">
    <name type="scientific">Micromonospora echinofusca</name>
    <dbReference type="NCBI Taxonomy" id="47858"/>
    <lineage>
        <taxon>Bacteria</taxon>
        <taxon>Bacillati</taxon>
        <taxon>Actinomycetota</taxon>
        <taxon>Actinomycetes</taxon>
        <taxon>Micromonosporales</taxon>
        <taxon>Micromonosporaceae</taxon>
        <taxon>Micromonospora</taxon>
    </lineage>
</organism>
<dbReference type="CDD" id="cd07043">
    <property type="entry name" value="STAS_anti-anti-sigma_factors"/>
    <property type="match status" value="1"/>
</dbReference>
<dbReference type="PANTHER" id="PTHR33495">
    <property type="entry name" value="ANTI-SIGMA FACTOR ANTAGONIST TM_1081-RELATED-RELATED"/>
    <property type="match status" value="1"/>
</dbReference>
<feature type="domain" description="STAS" evidence="3">
    <location>
        <begin position="83"/>
        <end position="182"/>
    </location>
</feature>
<dbReference type="GO" id="GO:0043856">
    <property type="term" value="F:anti-sigma factor antagonist activity"/>
    <property type="evidence" value="ECO:0007669"/>
    <property type="project" value="InterPro"/>
</dbReference>
<comment type="similarity">
    <text evidence="1 2">Belongs to the anti-sigma-factor antagonist family.</text>
</comment>
<dbReference type="SUPFAM" id="SSF52091">
    <property type="entry name" value="SpoIIaa-like"/>
    <property type="match status" value="1"/>
</dbReference>
<evidence type="ECO:0000256" key="1">
    <source>
        <dbReference type="ARBA" id="ARBA00009013"/>
    </source>
</evidence>
<name>A0A1C5GAL0_MICEH</name>
<accession>A0A1C5GAL0</accession>
<dbReference type="InterPro" id="IPR003658">
    <property type="entry name" value="Anti-sigma_ant"/>
</dbReference>
<evidence type="ECO:0000259" key="3">
    <source>
        <dbReference type="PROSITE" id="PS50801"/>
    </source>
</evidence>
<dbReference type="EMBL" id="LT607733">
    <property type="protein sequence ID" value="SCG16750.1"/>
    <property type="molecule type" value="Genomic_DNA"/>
</dbReference>
<dbReference type="AlphaFoldDB" id="A0A1C5GAL0"/>
<evidence type="ECO:0000313" key="4">
    <source>
        <dbReference type="EMBL" id="SCG16750.1"/>
    </source>
</evidence>
<dbReference type="PROSITE" id="PS50801">
    <property type="entry name" value="STAS"/>
    <property type="match status" value="1"/>
</dbReference>
<reference evidence="4 5" key="1">
    <citation type="submission" date="2016-06" db="EMBL/GenBank/DDBJ databases">
        <authorList>
            <person name="Kjaerup R.B."/>
            <person name="Dalgaard T.S."/>
            <person name="Juul-Madsen H.R."/>
        </authorList>
    </citation>
    <scope>NUCLEOTIDE SEQUENCE [LARGE SCALE GENOMIC DNA]</scope>
    <source>
        <strain evidence="4 5">DSM 43913</strain>
    </source>
</reference>
<keyword evidence="5" id="KW-1185">Reference proteome</keyword>
<dbReference type="InterPro" id="IPR036513">
    <property type="entry name" value="STAS_dom_sf"/>
</dbReference>
<dbReference type="NCBIfam" id="TIGR00377">
    <property type="entry name" value="ant_ant_sig"/>
    <property type="match status" value="1"/>
</dbReference>